<evidence type="ECO:0000256" key="1">
    <source>
        <dbReference type="ARBA" id="ARBA00004273"/>
    </source>
</evidence>
<evidence type="ECO:0000256" key="7">
    <source>
        <dbReference type="ARBA" id="ARBA00023065"/>
    </source>
</evidence>
<keyword evidence="5" id="KW-0375">Hydrogen ion transport</keyword>
<evidence type="ECO:0000256" key="5">
    <source>
        <dbReference type="ARBA" id="ARBA00022781"/>
    </source>
</evidence>
<keyword evidence="7" id="KW-0406">Ion transport</keyword>
<organism evidence="10 11">
    <name type="scientific">Desmophyllum pertusum</name>
    <dbReference type="NCBI Taxonomy" id="174260"/>
    <lineage>
        <taxon>Eukaryota</taxon>
        <taxon>Metazoa</taxon>
        <taxon>Cnidaria</taxon>
        <taxon>Anthozoa</taxon>
        <taxon>Hexacorallia</taxon>
        <taxon>Scleractinia</taxon>
        <taxon>Caryophylliina</taxon>
        <taxon>Caryophylliidae</taxon>
        <taxon>Desmophyllum</taxon>
    </lineage>
</organism>
<dbReference type="AlphaFoldDB" id="A0A9W9ZYG6"/>
<dbReference type="SUPFAM" id="SSF161065">
    <property type="entry name" value="ATP synthase D chain-like"/>
    <property type="match status" value="1"/>
</dbReference>
<keyword evidence="8" id="KW-0496">Mitochondrion</keyword>
<keyword evidence="6" id="KW-0999">Mitochondrion inner membrane</keyword>
<protein>
    <submittedName>
        <fullName evidence="10">Atp5hp</fullName>
    </submittedName>
</protein>
<dbReference type="InterPro" id="IPR036228">
    <property type="entry name" value="ATP_synth_F0_dsu_sf_mt"/>
</dbReference>
<comment type="subcellular location">
    <subcellularLocation>
        <location evidence="1">Mitochondrion inner membrane</location>
    </subcellularLocation>
</comment>
<gene>
    <name evidence="10" type="primary">ATP5H</name>
    <name evidence="10" type="ORF">OS493_026678</name>
</gene>
<dbReference type="PANTHER" id="PTHR12700">
    <property type="entry name" value="ATP SYNTHASE SUBUNIT D, MITOCHONDRIAL"/>
    <property type="match status" value="1"/>
</dbReference>
<dbReference type="Proteomes" id="UP001163046">
    <property type="component" value="Unassembled WGS sequence"/>
</dbReference>
<evidence type="ECO:0000256" key="2">
    <source>
        <dbReference type="ARBA" id="ARBA00006842"/>
    </source>
</evidence>
<dbReference type="GO" id="GO:0005743">
    <property type="term" value="C:mitochondrial inner membrane"/>
    <property type="evidence" value="ECO:0007669"/>
    <property type="project" value="UniProtKB-SubCell"/>
</dbReference>
<dbReference type="EMBL" id="MU825419">
    <property type="protein sequence ID" value="KAJ7390171.1"/>
    <property type="molecule type" value="Genomic_DNA"/>
</dbReference>
<accession>A0A9W9ZYG6</accession>
<dbReference type="GO" id="GO:0015986">
    <property type="term" value="P:proton motive force-driven ATP synthesis"/>
    <property type="evidence" value="ECO:0007669"/>
    <property type="project" value="InterPro"/>
</dbReference>
<keyword evidence="9" id="KW-0472">Membrane</keyword>
<evidence type="ECO:0000256" key="8">
    <source>
        <dbReference type="ARBA" id="ARBA00023128"/>
    </source>
</evidence>
<evidence type="ECO:0000256" key="3">
    <source>
        <dbReference type="ARBA" id="ARBA00022448"/>
    </source>
</evidence>
<comment type="similarity">
    <text evidence="2">Belongs to the ATPase d subunit family.</text>
</comment>
<evidence type="ECO:0000256" key="4">
    <source>
        <dbReference type="ARBA" id="ARBA00022547"/>
    </source>
</evidence>
<evidence type="ECO:0000313" key="11">
    <source>
        <dbReference type="Proteomes" id="UP001163046"/>
    </source>
</evidence>
<keyword evidence="4" id="KW-0138">CF(0)</keyword>
<proteinExistence type="inferred from homology"/>
<dbReference type="Gene3D" id="6.10.280.70">
    <property type="match status" value="1"/>
</dbReference>
<evidence type="ECO:0000256" key="9">
    <source>
        <dbReference type="ARBA" id="ARBA00023136"/>
    </source>
</evidence>
<name>A0A9W9ZYG6_9CNID</name>
<dbReference type="PIRSF" id="PIRSF005514">
    <property type="entry name" value="ATPase_F0_D_mt"/>
    <property type="match status" value="1"/>
</dbReference>
<evidence type="ECO:0000256" key="6">
    <source>
        <dbReference type="ARBA" id="ARBA00022792"/>
    </source>
</evidence>
<keyword evidence="11" id="KW-1185">Reference proteome</keyword>
<sequence length="135" mass="15450">MSSRGKTEFVCFESEFETIKTGLDTVSVKPEPINWDFYTKNVSKPGMVEAFRKAYDAVTVPFPKDVETTKINDTEKEMEERAIAMIKTANEQIASSEAQLAEIKALKPFEEMTIDEYAALHPEWTKQCEEENRSK</sequence>
<comment type="caution">
    <text evidence="10">The sequence shown here is derived from an EMBL/GenBank/DDBJ whole genome shotgun (WGS) entry which is preliminary data.</text>
</comment>
<dbReference type="Pfam" id="PF05873">
    <property type="entry name" value="Mt_ATP-synt_D"/>
    <property type="match status" value="1"/>
</dbReference>
<keyword evidence="3" id="KW-0813">Transport</keyword>
<evidence type="ECO:0000313" key="10">
    <source>
        <dbReference type="EMBL" id="KAJ7390171.1"/>
    </source>
</evidence>
<dbReference type="GO" id="GO:0045259">
    <property type="term" value="C:proton-transporting ATP synthase complex"/>
    <property type="evidence" value="ECO:0007669"/>
    <property type="project" value="UniProtKB-KW"/>
</dbReference>
<reference evidence="10" key="1">
    <citation type="submission" date="2023-01" db="EMBL/GenBank/DDBJ databases">
        <title>Genome assembly of the deep-sea coral Lophelia pertusa.</title>
        <authorList>
            <person name="Herrera S."/>
            <person name="Cordes E."/>
        </authorList>
    </citation>
    <scope>NUCLEOTIDE SEQUENCE</scope>
    <source>
        <strain evidence="10">USNM1676648</strain>
        <tissue evidence="10">Polyp</tissue>
    </source>
</reference>
<dbReference type="InterPro" id="IPR008689">
    <property type="entry name" value="ATP_synth_F0_dsu_mt"/>
</dbReference>
<dbReference type="OrthoDB" id="35799at2759"/>
<dbReference type="GO" id="GO:0015078">
    <property type="term" value="F:proton transmembrane transporter activity"/>
    <property type="evidence" value="ECO:0007669"/>
    <property type="project" value="InterPro"/>
</dbReference>